<accession>A0ABQ3N7A5</accession>
<dbReference type="Gene3D" id="2.60.120.10">
    <property type="entry name" value="Jelly Rolls"/>
    <property type="match status" value="1"/>
</dbReference>
<protein>
    <recommendedName>
        <fullName evidence="3">Cupin</fullName>
    </recommendedName>
</protein>
<dbReference type="InterPro" id="IPR011051">
    <property type="entry name" value="RmlC_Cupin_sf"/>
</dbReference>
<evidence type="ECO:0000313" key="1">
    <source>
        <dbReference type="EMBL" id="GHI00600.1"/>
    </source>
</evidence>
<organism evidence="1 2">
    <name type="scientific">Neobacillus kokaensis</name>
    <dbReference type="NCBI Taxonomy" id="2759023"/>
    <lineage>
        <taxon>Bacteria</taxon>
        <taxon>Bacillati</taxon>
        <taxon>Bacillota</taxon>
        <taxon>Bacilli</taxon>
        <taxon>Bacillales</taxon>
        <taxon>Bacillaceae</taxon>
        <taxon>Neobacillus</taxon>
    </lineage>
</organism>
<gene>
    <name evidence="1" type="ORF">AM1BK_41420</name>
</gene>
<dbReference type="InterPro" id="IPR014710">
    <property type="entry name" value="RmlC-like_jellyroll"/>
</dbReference>
<dbReference type="Proteomes" id="UP000637074">
    <property type="component" value="Unassembled WGS sequence"/>
</dbReference>
<dbReference type="RefSeq" id="WP_191276148.1">
    <property type="nucleotide sequence ID" value="NZ_BNDS01000025.1"/>
</dbReference>
<name>A0ABQ3N7A5_9BACI</name>
<evidence type="ECO:0000313" key="2">
    <source>
        <dbReference type="Proteomes" id="UP000637074"/>
    </source>
</evidence>
<proteinExistence type="predicted"/>
<dbReference type="EMBL" id="BNDS01000025">
    <property type="protein sequence ID" value="GHI00600.1"/>
    <property type="molecule type" value="Genomic_DNA"/>
</dbReference>
<sequence>MKFFNFNREVRREISAFNSLNVGITPIVKNEAPSSVGCMYLDEESVVGMHPATVPQLFLAIEGEGWVRVEGGEKIKVSKGTAVFWEAGEQHESGSETGMTAIIIESPSLNPEQFLKSNN</sequence>
<evidence type="ECO:0008006" key="3">
    <source>
        <dbReference type="Google" id="ProtNLM"/>
    </source>
</evidence>
<dbReference type="SUPFAM" id="SSF51182">
    <property type="entry name" value="RmlC-like cupins"/>
    <property type="match status" value="1"/>
</dbReference>
<comment type="caution">
    <text evidence="1">The sequence shown here is derived from an EMBL/GenBank/DDBJ whole genome shotgun (WGS) entry which is preliminary data.</text>
</comment>
<keyword evidence="2" id="KW-1185">Reference proteome</keyword>
<reference evidence="1 2" key="1">
    <citation type="journal article" date="2022" name="Int. J. Syst. Evol. Microbiol.">
        <title>Neobacillus kokaensis sp. nov., isolated from soil.</title>
        <authorList>
            <person name="Yuki K."/>
            <person name="Matsubara H."/>
            <person name="Yamaguchi S."/>
        </authorList>
    </citation>
    <scope>NUCLEOTIDE SEQUENCE [LARGE SCALE GENOMIC DNA]</scope>
    <source>
        <strain evidence="1 2">LOB 377</strain>
    </source>
</reference>